<reference evidence="1 2" key="1">
    <citation type="submission" date="2019-03" db="EMBL/GenBank/DDBJ databases">
        <title>Genomic Encyclopedia of Type Strains, Phase IV (KMG-IV): sequencing the most valuable type-strain genomes for metagenomic binning, comparative biology and taxonomic classification.</title>
        <authorList>
            <person name="Goeker M."/>
        </authorList>
    </citation>
    <scope>NUCLEOTIDE SEQUENCE [LARGE SCALE GENOMIC DNA]</scope>
    <source>
        <strain evidence="1 2">DSM 18792</strain>
    </source>
</reference>
<protein>
    <recommendedName>
        <fullName evidence="3">Parallel beta helix pectate lyase-like protein</fullName>
    </recommendedName>
</protein>
<dbReference type="AlphaFoldDB" id="A0A4R1RAS5"/>
<accession>A0A4R1RAS5</accession>
<dbReference type="OrthoDB" id="134981at2"/>
<dbReference type="Proteomes" id="UP000295455">
    <property type="component" value="Unassembled WGS sequence"/>
</dbReference>
<gene>
    <name evidence="1" type="ORF">EV196_11141</name>
</gene>
<sequence length="895" mass="100333">MSSDYSRLIFDRKKHYSAVRMQQGRVLLDSDWNAQSDINQDRLHKQTIDVIGRTGVPVHSNGFQLFLHTDSELSLSQGRMYVNGLLCELDQNVNFGFNNEGILIASNEVDLPYGLIRTNMTSGRYLLYLEAWQREVTFLDDPHIREKALGDPDTTTRLQTTWQLKAASIDAGIQCEDIQIPSNNIGTKATGTMEARTVSSETNTDPCSFNQTSGFRRLENQLYRIEIQKGGNLSQSTFKWSRENASVVSQVMEITGSHVVKVNSLGRDEVLGFSIGDWVEFKNHKTSLGRTVNKLVQIEDINRNTLEISVNEAIDALDIQGLKMIRWEQAGESIPLNSNFIQIEDGIEVNFSGGIYVAGDYWLIPARTIDSSIEWPMGERKLPNGVDVSLAKIGIIEVEDGEIQSISDCRKLFPPLTELPKSDGGCCTYHVSAKAGWERIFDKIKEGEHAKICFDIGIYNLESTIIIKNKGHLLITGSGPGTIIQASKLQVAFRFDGCASLDISHMSFQTNQVKNQNKDDVVSRKGALTVVNTPKLSINKIQVSCGHGIKPQASCITYYNAQQNPGSIHVANCNLNVGFYQHGIVVVNSKRSVVENNVISVRPKPKKYSLLDRIKNDNRTRNAFLDILMSNISETHNSNTNETINYGNFNLSFRTNSDIRNANVWQPLITNNPPPNTITNTKDLQKYLKKTVLNLVLVKDSSVPSLNRFVASLSEEDPSLGFQALVIGGEVSTDVHVFRNRIEGFLQGIHIGLSHQHSSGKEFDIINSVKIEKNFVGNILPLIHNYSRHGIFVGNCERLLIDSNELDLNRTTRANKVHIDAIKIWGFLGRKGTITNNYIFSSSRPENSYNTGIKVKDLEYKEKVIHWNITWNSILAKTKLQLIGTFFDKYSDTNI</sequence>
<evidence type="ECO:0000313" key="2">
    <source>
        <dbReference type="Proteomes" id="UP000295455"/>
    </source>
</evidence>
<comment type="caution">
    <text evidence="1">The sequence shown here is derived from an EMBL/GenBank/DDBJ whole genome shotgun (WGS) entry which is preliminary data.</text>
</comment>
<keyword evidence="2" id="KW-1185">Reference proteome</keyword>
<name>A0A4R1RAS5_9FLAO</name>
<dbReference type="RefSeq" id="WP_132219278.1">
    <property type="nucleotide sequence ID" value="NZ_OX156936.1"/>
</dbReference>
<evidence type="ECO:0008006" key="3">
    <source>
        <dbReference type="Google" id="ProtNLM"/>
    </source>
</evidence>
<dbReference type="InterPro" id="IPR045392">
    <property type="entry name" value="DUF6519"/>
</dbReference>
<proteinExistence type="predicted"/>
<organism evidence="1 2">
    <name type="scientific">Mariniflexile fucanivorans</name>
    <dbReference type="NCBI Taxonomy" id="264023"/>
    <lineage>
        <taxon>Bacteria</taxon>
        <taxon>Pseudomonadati</taxon>
        <taxon>Bacteroidota</taxon>
        <taxon>Flavobacteriia</taxon>
        <taxon>Flavobacteriales</taxon>
        <taxon>Flavobacteriaceae</taxon>
        <taxon>Mariniflexile</taxon>
    </lineage>
</organism>
<evidence type="ECO:0000313" key="1">
    <source>
        <dbReference type="EMBL" id="TCL62845.1"/>
    </source>
</evidence>
<dbReference type="Pfam" id="PF20129">
    <property type="entry name" value="DUF6519"/>
    <property type="match status" value="2"/>
</dbReference>
<dbReference type="EMBL" id="SLUP01000011">
    <property type="protein sequence ID" value="TCL62845.1"/>
    <property type="molecule type" value="Genomic_DNA"/>
</dbReference>